<reference evidence="12" key="1">
    <citation type="submission" date="2025-08" db="UniProtKB">
        <authorList>
            <consortium name="RefSeq"/>
        </authorList>
    </citation>
    <scope>IDENTIFICATION</scope>
</reference>
<dbReference type="GO" id="GO:0005886">
    <property type="term" value="C:plasma membrane"/>
    <property type="evidence" value="ECO:0007669"/>
    <property type="project" value="TreeGrafter"/>
</dbReference>
<dbReference type="AlphaFoldDB" id="A0A9W2ZDI8"/>
<evidence type="ECO:0000256" key="2">
    <source>
        <dbReference type="ARBA" id="ARBA00022692"/>
    </source>
</evidence>
<feature type="transmembrane region" description="Helical" evidence="9">
    <location>
        <begin position="44"/>
        <end position="62"/>
    </location>
</feature>
<evidence type="ECO:0000256" key="3">
    <source>
        <dbReference type="ARBA" id="ARBA00022989"/>
    </source>
</evidence>
<dbReference type="Pfam" id="PF00001">
    <property type="entry name" value="7tm_1"/>
    <property type="match status" value="1"/>
</dbReference>
<feature type="transmembrane region" description="Helical" evidence="9">
    <location>
        <begin position="126"/>
        <end position="144"/>
    </location>
</feature>
<keyword evidence="6" id="KW-0675">Receptor</keyword>
<comment type="subcellular location">
    <subcellularLocation>
        <location evidence="1">Membrane</location>
        <topology evidence="1">Multi-pass membrane protein</topology>
    </subcellularLocation>
</comment>
<dbReference type="OrthoDB" id="6149106at2759"/>
<dbReference type="PANTHER" id="PTHR24232">
    <property type="entry name" value="G-PROTEIN COUPLED RECEPTOR"/>
    <property type="match status" value="1"/>
</dbReference>
<evidence type="ECO:0000256" key="9">
    <source>
        <dbReference type="SAM" id="Phobius"/>
    </source>
</evidence>
<keyword evidence="7" id="KW-0325">Glycoprotein</keyword>
<protein>
    <submittedName>
        <fullName evidence="12">Proto-oncogene Mas-like isoform X1</fullName>
    </submittedName>
</protein>
<dbReference type="GO" id="GO:0004930">
    <property type="term" value="F:G protein-coupled receptor activity"/>
    <property type="evidence" value="ECO:0007669"/>
    <property type="project" value="UniProtKB-KW"/>
</dbReference>
<evidence type="ECO:0000256" key="5">
    <source>
        <dbReference type="ARBA" id="ARBA00023136"/>
    </source>
</evidence>
<feature type="transmembrane region" description="Helical" evidence="9">
    <location>
        <begin position="228"/>
        <end position="246"/>
    </location>
</feature>
<evidence type="ECO:0000313" key="11">
    <source>
        <dbReference type="Proteomes" id="UP001165740"/>
    </source>
</evidence>
<dbReference type="GO" id="GO:0035025">
    <property type="term" value="P:positive regulation of Rho protein signal transduction"/>
    <property type="evidence" value="ECO:0007669"/>
    <property type="project" value="TreeGrafter"/>
</dbReference>
<keyword evidence="2 9" id="KW-0812">Transmembrane</keyword>
<keyword evidence="8" id="KW-0807">Transducer</keyword>
<dbReference type="InterPro" id="IPR017452">
    <property type="entry name" value="GPCR_Rhodpsn_7TM"/>
</dbReference>
<dbReference type="SUPFAM" id="SSF81321">
    <property type="entry name" value="Family A G protein-coupled receptor-like"/>
    <property type="match status" value="1"/>
</dbReference>
<keyword evidence="5 9" id="KW-0472">Membrane</keyword>
<dbReference type="InterPro" id="IPR000276">
    <property type="entry name" value="GPCR_Rhodpsn"/>
</dbReference>
<feature type="transmembrane region" description="Helical" evidence="9">
    <location>
        <begin position="12"/>
        <end position="32"/>
    </location>
</feature>
<evidence type="ECO:0000256" key="8">
    <source>
        <dbReference type="ARBA" id="ARBA00023224"/>
    </source>
</evidence>
<evidence type="ECO:0000256" key="7">
    <source>
        <dbReference type="ARBA" id="ARBA00023180"/>
    </source>
</evidence>
<feature type="transmembrane region" description="Helical" evidence="9">
    <location>
        <begin position="266"/>
        <end position="289"/>
    </location>
</feature>
<feature type="domain" description="G-protein coupled receptors family 1 profile" evidence="10">
    <location>
        <begin position="23"/>
        <end position="286"/>
    </location>
</feature>
<dbReference type="PANTHER" id="PTHR24232:SF53">
    <property type="entry name" value="G-PROTEIN COUPLED RECEPTORS FAMILY 1 PROFILE DOMAIN-CONTAINING PROTEIN"/>
    <property type="match status" value="1"/>
</dbReference>
<proteinExistence type="predicted"/>
<dbReference type="GeneID" id="129923916"/>
<evidence type="ECO:0000256" key="1">
    <source>
        <dbReference type="ARBA" id="ARBA00004141"/>
    </source>
</evidence>
<evidence type="ECO:0000313" key="12">
    <source>
        <dbReference type="RefSeq" id="XP_055872961.1"/>
    </source>
</evidence>
<feature type="transmembrane region" description="Helical" evidence="9">
    <location>
        <begin position="180"/>
        <end position="202"/>
    </location>
</feature>
<dbReference type="RefSeq" id="XP_055872961.1">
    <property type="nucleotide sequence ID" value="XM_056016986.1"/>
</dbReference>
<name>A0A9W2ZDI8_BIOGL</name>
<keyword evidence="4" id="KW-0297">G-protein coupled receptor</keyword>
<evidence type="ECO:0000256" key="4">
    <source>
        <dbReference type="ARBA" id="ARBA00023040"/>
    </source>
</evidence>
<dbReference type="OMA" id="FVHIARS"/>
<gene>
    <name evidence="12" type="primary">LOC129923916</name>
</gene>
<dbReference type="GO" id="GO:0007200">
    <property type="term" value="P:phospholipase C-activating G protein-coupled receptor signaling pathway"/>
    <property type="evidence" value="ECO:0007669"/>
    <property type="project" value="TreeGrafter"/>
</dbReference>
<dbReference type="Proteomes" id="UP001165740">
    <property type="component" value="Chromosome 1"/>
</dbReference>
<evidence type="ECO:0000259" key="10">
    <source>
        <dbReference type="PROSITE" id="PS50262"/>
    </source>
</evidence>
<accession>A0A9W2ZDI8</accession>
<dbReference type="Gene3D" id="1.20.1070.10">
    <property type="entry name" value="Rhodopsin 7-helix transmembrane proteins"/>
    <property type="match status" value="1"/>
</dbReference>
<sequence>MLDLRLQMVSRLVCAQGHPMSLVCLILSIVIFAKKSMRNSSTTFLIALNLAEAYSVATLAIFQACSFEKKCSDTWLYNQFKLYSTTYLGIASQRCVYVYNCLVAVQRCLVVAYPVKFKTNRVLNEPLAVCVFVLLLSLTLHAYIPVKYAVVSKNNSHSITESRLATSHVSLFNALTSTSMYLLMYTPLILGTISNLVMCVALRRHALNMRRSSATPGTSKRRDSQMSTGILVSTFLFFTLSLPSNVNQLVSLHVDNYGALKAEQYLYQTLSGAFVVVQVVRDLMIFVSFTCASPSFRRHLFNIVSLALVRRQSSDPKEVSQSPATETSQLSIIMETKYKANHF</sequence>
<evidence type="ECO:0000256" key="6">
    <source>
        <dbReference type="ARBA" id="ARBA00023170"/>
    </source>
</evidence>
<dbReference type="PROSITE" id="PS50262">
    <property type="entry name" value="G_PROTEIN_RECEP_F1_2"/>
    <property type="match status" value="1"/>
</dbReference>
<keyword evidence="11" id="KW-1185">Reference proteome</keyword>
<organism evidence="11 12">
    <name type="scientific">Biomphalaria glabrata</name>
    <name type="common">Bloodfluke planorb</name>
    <name type="synonym">Freshwater snail</name>
    <dbReference type="NCBI Taxonomy" id="6526"/>
    <lineage>
        <taxon>Eukaryota</taxon>
        <taxon>Metazoa</taxon>
        <taxon>Spiralia</taxon>
        <taxon>Lophotrochozoa</taxon>
        <taxon>Mollusca</taxon>
        <taxon>Gastropoda</taxon>
        <taxon>Heterobranchia</taxon>
        <taxon>Euthyneura</taxon>
        <taxon>Panpulmonata</taxon>
        <taxon>Hygrophila</taxon>
        <taxon>Lymnaeoidea</taxon>
        <taxon>Planorbidae</taxon>
        <taxon>Biomphalaria</taxon>
    </lineage>
</organism>
<keyword evidence="3 9" id="KW-1133">Transmembrane helix</keyword>